<dbReference type="PANTHER" id="PTHR36838">
    <property type="entry name" value="AUXIN EFFLUX CARRIER FAMILY PROTEIN"/>
    <property type="match status" value="1"/>
</dbReference>
<evidence type="ECO:0000256" key="7">
    <source>
        <dbReference type="SAM" id="Phobius"/>
    </source>
</evidence>
<accession>A0A7C3MIA6</accession>
<feature type="transmembrane region" description="Helical" evidence="7">
    <location>
        <begin position="93"/>
        <end position="115"/>
    </location>
</feature>
<gene>
    <name evidence="8" type="ORF">ENW00_00295</name>
</gene>
<feature type="transmembrane region" description="Helical" evidence="7">
    <location>
        <begin position="165"/>
        <end position="184"/>
    </location>
</feature>
<feature type="transmembrane region" description="Helical" evidence="7">
    <location>
        <begin position="199"/>
        <end position="218"/>
    </location>
</feature>
<keyword evidence="2" id="KW-0813">Transport</keyword>
<feature type="transmembrane region" description="Helical" evidence="7">
    <location>
        <begin position="230"/>
        <end position="252"/>
    </location>
</feature>
<evidence type="ECO:0000256" key="1">
    <source>
        <dbReference type="ARBA" id="ARBA00004141"/>
    </source>
</evidence>
<organism evidence="8">
    <name type="scientific">Dictyoglomus thermophilum</name>
    <dbReference type="NCBI Taxonomy" id="14"/>
    <lineage>
        <taxon>Bacteria</taxon>
        <taxon>Pseudomonadati</taxon>
        <taxon>Dictyoglomota</taxon>
        <taxon>Dictyoglomia</taxon>
        <taxon>Dictyoglomales</taxon>
        <taxon>Dictyoglomaceae</taxon>
        <taxon>Dictyoglomus</taxon>
    </lineage>
</organism>
<feature type="transmembrane region" description="Helical" evidence="7">
    <location>
        <begin position="6"/>
        <end position="24"/>
    </location>
</feature>
<sequence>MLLSIISKIFPVLILFTLGQYFKRSGYLSPNTLREIKTLVVNLFLPSLIFLSFSQTNVEYKHLLIAFTIFVTCGVLLFMGYGIKRVLNINSKYYPLLFTGFEAGMLGYSIFTLFYGPENVFKFALIDLGQVTFVFFVMVGILTSFKDTQKQSFKNMLSSFIKTPVIIAIILGIIFQKTGLINIFQENILLSSLIETLKLLSNITVPMIALVIGYELGFKKKNLTLTISTVVLRHIILLILAFILNEILIIRLLHLDKIFQSALFTMFILPAPFIIPLYMRDEDKEDAEFIAGVLALNTIISIILFVFVNYLLT</sequence>
<comment type="caution">
    <text evidence="8">The sequence shown here is derived from an EMBL/GenBank/DDBJ whole genome shotgun (WGS) entry which is preliminary data.</text>
</comment>
<dbReference type="PANTHER" id="PTHR36838:SF3">
    <property type="entry name" value="TRANSPORTER AUXIN EFFLUX CARRIER EC FAMILY"/>
    <property type="match status" value="1"/>
</dbReference>
<feature type="transmembrane region" description="Helical" evidence="7">
    <location>
        <begin position="60"/>
        <end position="81"/>
    </location>
</feature>
<evidence type="ECO:0000256" key="4">
    <source>
        <dbReference type="ARBA" id="ARBA00022692"/>
    </source>
</evidence>
<dbReference type="InterPro" id="IPR004776">
    <property type="entry name" value="Mem_transp_PIN-like"/>
</dbReference>
<dbReference type="EMBL" id="DTIN01000006">
    <property type="protein sequence ID" value="HFX12593.1"/>
    <property type="molecule type" value="Genomic_DNA"/>
</dbReference>
<dbReference type="Pfam" id="PF03547">
    <property type="entry name" value="Mem_trans"/>
    <property type="match status" value="1"/>
</dbReference>
<feature type="transmembrane region" description="Helical" evidence="7">
    <location>
        <begin position="290"/>
        <end position="312"/>
    </location>
</feature>
<reference evidence="8" key="1">
    <citation type="journal article" date="2020" name="mSystems">
        <title>Genome- and Community-Level Interaction Insights into Carbon Utilization and Element Cycling Functions of Hydrothermarchaeota in Hydrothermal Sediment.</title>
        <authorList>
            <person name="Zhou Z."/>
            <person name="Liu Y."/>
            <person name="Xu W."/>
            <person name="Pan J."/>
            <person name="Luo Z.H."/>
            <person name="Li M."/>
        </authorList>
    </citation>
    <scope>NUCLEOTIDE SEQUENCE [LARGE SCALE GENOMIC DNA]</scope>
    <source>
        <strain evidence="8">SpSt-81</strain>
    </source>
</reference>
<evidence type="ECO:0000256" key="5">
    <source>
        <dbReference type="ARBA" id="ARBA00022989"/>
    </source>
</evidence>
<evidence type="ECO:0000256" key="2">
    <source>
        <dbReference type="ARBA" id="ARBA00022448"/>
    </source>
</evidence>
<dbReference type="AlphaFoldDB" id="A0A7C3MIA6"/>
<name>A0A7C3MIA6_DICTH</name>
<keyword evidence="6 7" id="KW-0472">Membrane</keyword>
<feature type="transmembrane region" description="Helical" evidence="7">
    <location>
        <begin position="258"/>
        <end position="278"/>
    </location>
</feature>
<evidence type="ECO:0000256" key="3">
    <source>
        <dbReference type="ARBA" id="ARBA00022475"/>
    </source>
</evidence>
<dbReference type="GO" id="GO:0055085">
    <property type="term" value="P:transmembrane transport"/>
    <property type="evidence" value="ECO:0007669"/>
    <property type="project" value="InterPro"/>
</dbReference>
<feature type="transmembrane region" description="Helical" evidence="7">
    <location>
        <begin position="36"/>
        <end position="54"/>
    </location>
</feature>
<comment type="subcellular location">
    <subcellularLocation>
        <location evidence="1">Membrane</location>
        <topology evidence="1">Multi-pass membrane protein</topology>
    </subcellularLocation>
</comment>
<evidence type="ECO:0000313" key="8">
    <source>
        <dbReference type="EMBL" id="HFX12593.1"/>
    </source>
</evidence>
<dbReference type="GO" id="GO:0016020">
    <property type="term" value="C:membrane"/>
    <property type="evidence" value="ECO:0007669"/>
    <property type="project" value="UniProtKB-SubCell"/>
</dbReference>
<keyword evidence="3" id="KW-1003">Cell membrane</keyword>
<proteinExistence type="predicted"/>
<feature type="transmembrane region" description="Helical" evidence="7">
    <location>
        <begin position="121"/>
        <end position="145"/>
    </location>
</feature>
<evidence type="ECO:0000256" key="6">
    <source>
        <dbReference type="ARBA" id="ARBA00023136"/>
    </source>
</evidence>
<protein>
    <submittedName>
        <fullName evidence="8">Transporter</fullName>
    </submittedName>
</protein>
<keyword evidence="4 7" id="KW-0812">Transmembrane</keyword>
<keyword evidence="5 7" id="KW-1133">Transmembrane helix</keyword>